<keyword evidence="6" id="KW-0547">Nucleotide-binding</keyword>
<dbReference type="Proteomes" id="UP001187471">
    <property type="component" value="Unassembled WGS sequence"/>
</dbReference>
<dbReference type="SUPFAM" id="SSF53784">
    <property type="entry name" value="Phosphofructokinase"/>
    <property type="match status" value="1"/>
</dbReference>
<dbReference type="Gene3D" id="3.40.50.450">
    <property type="match status" value="1"/>
</dbReference>
<dbReference type="NCBIfam" id="NF005301">
    <property type="entry name" value="PRK06830.1"/>
    <property type="match status" value="1"/>
</dbReference>
<dbReference type="Pfam" id="PF00365">
    <property type="entry name" value="PFK"/>
    <property type="match status" value="1"/>
</dbReference>
<dbReference type="EMBL" id="JAVXUO010000180">
    <property type="protein sequence ID" value="KAK2994687.1"/>
    <property type="molecule type" value="Genomic_DNA"/>
</dbReference>
<dbReference type="InterPro" id="IPR022953">
    <property type="entry name" value="ATP_PFK"/>
</dbReference>
<evidence type="ECO:0000313" key="14">
    <source>
        <dbReference type="Proteomes" id="UP001187471"/>
    </source>
</evidence>
<reference evidence="13" key="1">
    <citation type="submission" date="2022-12" db="EMBL/GenBank/DDBJ databases">
        <title>Draft genome assemblies for two species of Escallonia (Escalloniales).</title>
        <authorList>
            <person name="Chanderbali A."/>
            <person name="Dervinis C."/>
            <person name="Anghel I."/>
            <person name="Soltis D."/>
            <person name="Soltis P."/>
            <person name="Zapata F."/>
        </authorList>
    </citation>
    <scope>NUCLEOTIDE SEQUENCE</scope>
    <source>
        <strain evidence="13">UCBG92.1500</strain>
        <tissue evidence="13">Leaf</tissue>
    </source>
</reference>
<dbReference type="GO" id="GO:0003872">
    <property type="term" value="F:6-phosphofructokinase activity"/>
    <property type="evidence" value="ECO:0007669"/>
    <property type="project" value="UniProtKB-EC"/>
</dbReference>
<keyword evidence="5" id="KW-0479">Metal-binding</keyword>
<keyword evidence="9" id="KW-0460">Magnesium</keyword>
<dbReference type="PRINTS" id="PR00476">
    <property type="entry name" value="PHFRCTKINASE"/>
</dbReference>
<keyword evidence="3" id="KW-0021">Allosteric enzyme</keyword>
<evidence type="ECO:0000256" key="8">
    <source>
        <dbReference type="ARBA" id="ARBA00022840"/>
    </source>
</evidence>
<dbReference type="InterPro" id="IPR035966">
    <property type="entry name" value="PKF_sf"/>
</dbReference>
<evidence type="ECO:0000256" key="4">
    <source>
        <dbReference type="ARBA" id="ARBA00022679"/>
    </source>
</evidence>
<dbReference type="PANTHER" id="PTHR45770">
    <property type="entry name" value="ATP-DEPENDENT 6-PHOSPHOFRUCTOKINASE 1"/>
    <property type="match status" value="1"/>
</dbReference>
<evidence type="ECO:0000313" key="13">
    <source>
        <dbReference type="EMBL" id="KAK2994687.1"/>
    </source>
</evidence>
<comment type="cofactor">
    <cofactor evidence="1">
        <name>Mg(2+)</name>
        <dbReference type="ChEBI" id="CHEBI:18420"/>
    </cofactor>
</comment>
<keyword evidence="8" id="KW-0067">ATP-binding</keyword>
<comment type="caution">
    <text evidence="13">The sequence shown here is derived from an EMBL/GenBank/DDBJ whole genome shotgun (WGS) entry which is preliminary data.</text>
</comment>
<dbReference type="AlphaFoldDB" id="A0AA88RSC3"/>
<evidence type="ECO:0000256" key="7">
    <source>
        <dbReference type="ARBA" id="ARBA00022777"/>
    </source>
</evidence>
<dbReference type="InterPro" id="IPR000023">
    <property type="entry name" value="Phosphofructokinase_dom"/>
</dbReference>
<comment type="catalytic activity">
    <reaction evidence="11">
        <text>beta-D-fructose 6-phosphate + ATP = beta-D-fructose 1,6-bisphosphate + ADP + H(+)</text>
        <dbReference type="Rhea" id="RHEA:16109"/>
        <dbReference type="ChEBI" id="CHEBI:15378"/>
        <dbReference type="ChEBI" id="CHEBI:30616"/>
        <dbReference type="ChEBI" id="CHEBI:32966"/>
        <dbReference type="ChEBI" id="CHEBI:57634"/>
        <dbReference type="ChEBI" id="CHEBI:456216"/>
        <dbReference type="EC" id="2.7.1.11"/>
    </reaction>
</comment>
<evidence type="ECO:0000256" key="3">
    <source>
        <dbReference type="ARBA" id="ARBA00022533"/>
    </source>
</evidence>
<keyword evidence="14" id="KW-1185">Reference proteome</keyword>
<dbReference type="GO" id="GO:0005737">
    <property type="term" value="C:cytoplasm"/>
    <property type="evidence" value="ECO:0007669"/>
    <property type="project" value="UniProtKB-ARBA"/>
</dbReference>
<name>A0AA88RSC3_9ASTE</name>
<evidence type="ECO:0000259" key="12">
    <source>
        <dbReference type="Pfam" id="PF00365"/>
    </source>
</evidence>
<keyword evidence="7" id="KW-0418">Kinase</keyword>
<comment type="function">
    <text evidence="2">Catalyzes the phosphorylation of D-fructose 6-phosphate to fructose 1,6-bisphosphate by ATP, the first committing step of glycolysis.</text>
</comment>
<protein>
    <recommendedName>
        <fullName evidence="12">Phosphofructokinase domain-containing protein</fullName>
    </recommendedName>
</protein>
<evidence type="ECO:0000256" key="9">
    <source>
        <dbReference type="ARBA" id="ARBA00022842"/>
    </source>
</evidence>
<proteinExistence type="predicted"/>
<dbReference type="GO" id="GO:0046872">
    <property type="term" value="F:metal ion binding"/>
    <property type="evidence" value="ECO:0007669"/>
    <property type="project" value="UniProtKB-KW"/>
</dbReference>
<dbReference type="FunFam" id="3.40.50.450:FF:000002">
    <property type="entry name" value="ATP-dependent 6-phosphofructokinase"/>
    <property type="match status" value="1"/>
</dbReference>
<organism evidence="13 14">
    <name type="scientific">Escallonia rubra</name>
    <dbReference type="NCBI Taxonomy" id="112253"/>
    <lineage>
        <taxon>Eukaryota</taxon>
        <taxon>Viridiplantae</taxon>
        <taxon>Streptophyta</taxon>
        <taxon>Embryophyta</taxon>
        <taxon>Tracheophyta</taxon>
        <taxon>Spermatophyta</taxon>
        <taxon>Magnoliopsida</taxon>
        <taxon>eudicotyledons</taxon>
        <taxon>Gunneridae</taxon>
        <taxon>Pentapetalae</taxon>
        <taxon>asterids</taxon>
        <taxon>campanulids</taxon>
        <taxon>Escalloniales</taxon>
        <taxon>Escalloniaceae</taxon>
        <taxon>Escallonia</taxon>
    </lineage>
</organism>
<evidence type="ECO:0000256" key="1">
    <source>
        <dbReference type="ARBA" id="ARBA00001946"/>
    </source>
</evidence>
<dbReference type="GO" id="GO:0006002">
    <property type="term" value="P:fructose 6-phosphate metabolic process"/>
    <property type="evidence" value="ECO:0007669"/>
    <property type="project" value="InterPro"/>
</dbReference>
<gene>
    <name evidence="13" type="ORF">RJ640_026166</name>
</gene>
<keyword evidence="4" id="KW-0808">Transferase</keyword>
<evidence type="ECO:0000256" key="6">
    <source>
        <dbReference type="ARBA" id="ARBA00022741"/>
    </source>
</evidence>
<evidence type="ECO:0000256" key="5">
    <source>
        <dbReference type="ARBA" id="ARBA00022723"/>
    </source>
</evidence>
<feature type="domain" description="Phosphofructokinase" evidence="12">
    <location>
        <begin position="149"/>
        <end position="453"/>
    </location>
</feature>
<accession>A0AA88RSC3</accession>
<dbReference type="InterPro" id="IPR050929">
    <property type="entry name" value="PFKA"/>
</dbReference>
<evidence type="ECO:0000256" key="11">
    <source>
        <dbReference type="ARBA" id="ARBA00048070"/>
    </source>
</evidence>
<evidence type="ECO:0000256" key="10">
    <source>
        <dbReference type="ARBA" id="ARBA00023152"/>
    </source>
</evidence>
<keyword evidence="10" id="KW-0324">Glycolysis</keyword>
<sequence>MDVSLSSPLSRIPPSLSLSRTPFPPNSHTRRSFSLFPNPKLSTTFPRKSLIWRQNQFFTVAAQHQEQSDCEDFVLEDVPHLTNFLPDLPSYPNPLHRSQAYAVVKDTFVSHEDVVAQKIVVQKGSPRGLHFRRAGPREQVYFTSEEVRACVVTCGGLCPGINTVIREIVCGLSYMYGVDDILGIEGGYRGFYSKNTKKLTPKVVNDIHKRGGTFLQTSRGGHDTNKIVDNIQDRGINQVYIIGGDGTQKGAAAIYKVANYEVEKRGIQVAVAGIPKTIDNDIAVIDKSFGFDTAVEEAQRAINAAHVEVESVENGVGIVKLMGRYSGFIAMYATLASRDVDCCLIPESPFYLEGKGGLFEFIDQRLKENGHMVIVLAEGAGQDYVAQNMQAVNEKDASGNKLLLDVGLWLNQKIKVSRNICFVSADPTYMIRAIPSNASDNIYCTLLAHSAVHGAMAGYTGFTVGPVNSRHAYIPISSLVLRLSLDIRESNVKRRVLQRVTQTTNTVKLTDRMWARLLASTNQPSFLQNNETMLGRVDGDSVDVGNKMMINSKTNASVSTVLSSVKSSSYSSGVQWFDEIPVHFAWGSNGWLDSPARNSNFGTV</sequence>
<dbReference type="GO" id="GO:0005524">
    <property type="term" value="F:ATP binding"/>
    <property type="evidence" value="ECO:0007669"/>
    <property type="project" value="UniProtKB-KW"/>
</dbReference>
<evidence type="ECO:0000256" key="2">
    <source>
        <dbReference type="ARBA" id="ARBA00002659"/>
    </source>
</evidence>